<organism evidence="8 9">
    <name type="scientific">Pontixanthobacter rizhaonensis</name>
    <dbReference type="NCBI Taxonomy" id="2730337"/>
    <lineage>
        <taxon>Bacteria</taxon>
        <taxon>Pseudomonadati</taxon>
        <taxon>Pseudomonadota</taxon>
        <taxon>Alphaproteobacteria</taxon>
        <taxon>Sphingomonadales</taxon>
        <taxon>Erythrobacteraceae</taxon>
        <taxon>Pontixanthobacter</taxon>
    </lineage>
</organism>
<dbReference type="GO" id="GO:0016987">
    <property type="term" value="F:sigma factor activity"/>
    <property type="evidence" value="ECO:0007669"/>
    <property type="project" value="UniProtKB-KW"/>
</dbReference>
<keyword evidence="2" id="KW-0805">Transcription regulation</keyword>
<evidence type="ECO:0000256" key="2">
    <source>
        <dbReference type="ARBA" id="ARBA00023015"/>
    </source>
</evidence>
<dbReference type="InterPro" id="IPR039425">
    <property type="entry name" value="RNA_pol_sigma-70-like"/>
</dbReference>
<dbReference type="PANTHER" id="PTHR43133">
    <property type="entry name" value="RNA POLYMERASE ECF-TYPE SIGMA FACTO"/>
    <property type="match status" value="1"/>
</dbReference>
<evidence type="ECO:0000259" key="7">
    <source>
        <dbReference type="Pfam" id="PF08281"/>
    </source>
</evidence>
<accession>A0A848QHZ1</accession>
<dbReference type="Gene3D" id="1.10.10.10">
    <property type="entry name" value="Winged helix-like DNA-binding domain superfamily/Winged helix DNA-binding domain"/>
    <property type="match status" value="1"/>
</dbReference>
<dbReference type="InterPro" id="IPR013324">
    <property type="entry name" value="RNA_pol_sigma_r3/r4-like"/>
</dbReference>
<sequence>MIADEATLARLMVSSQKGDQQAYTVLLTEVQLWLERYFRRRCPPAQLDDLVQEVMMAVHKKRATFDPTRPFLPWLAAIARYRWVDHLRKVYRNEEDALEDFDAPEDSDEEAVLARMSLERLFVQIPEKQSEVIAMVKIEGLSIKEAADKSGQTESAVKVNIHRGLKKMSALIEKAE</sequence>
<keyword evidence="3" id="KW-0731">Sigma factor</keyword>
<dbReference type="GO" id="GO:0006352">
    <property type="term" value="P:DNA-templated transcription initiation"/>
    <property type="evidence" value="ECO:0007669"/>
    <property type="project" value="InterPro"/>
</dbReference>
<keyword evidence="9" id="KW-1185">Reference proteome</keyword>
<dbReference type="GO" id="GO:0003677">
    <property type="term" value="F:DNA binding"/>
    <property type="evidence" value="ECO:0007669"/>
    <property type="project" value="UniProtKB-KW"/>
</dbReference>
<dbReference type="InterPro" id="IPR036388">
    <property type="entry name" value="WH-like_DNA-bd_sf"/>
</dbReference>
<dbReference type="Gene3D" id="1.10.1740.10">
    <property type="match status" value="1"/>
</dbReference>
<dbReference type="SUPFAM" id="SSF88946">
    <property type="entry name" value="Sigma2 domain of RNA polymerase sigma factors"/>
    <property type="match status" value="1"/>
</dbReference>
<dbReference type="InterPro" id="IPR007627">
    <property type="entry name" value="RNA_pol_sigma70_r2"/>
</dbReference>
<gene>
    <name evidence="8" type="ORF">HKD42_09395</name>
</gene>
<evidence type="ECO:0000313" key="8">
    <source>
        <dbReference type="EMBL" id="NMW32272.1"/>
    </source>
</evidence>
<dbReference type="Pfam" id="PF04542">
    <property type="entry name" value="Sigma70_r2"/>
    <property type="match status" value="1"/>
</dbReference>
<feature type="domain" description="RNA polymerase sigma-70 region 2" evidence="6">
    <location>
        <begin position="29"/>
        <end position="89"/>
    </location>
</feature>
<reference evidence="8 9" key="1">
    <citation type="submission" date="2020-04" db="EMBL/GenBank/DDBJ databases">
        <authorList>
            <person name="Liu A."/>
        </authorList>
    </citation>
    <scope>NUCLEOTIDE SEQUENCE [LARGE SCALE GENOMIC DNA]</scope>
    <source>
        <strain evidence="8 9">RZ02</strain>
    </source>
</reference>
<keyword evidence="5" id="KW-0804">Transcription</keyword>
<dbReference type="InterPro" id="IPR013325">
    <property type="entry name" value="RNA_pol_sigma_r2"/>
</dbReference>
<dbReference type="InterPro" id="IPR013249">
    <property type="entry name" value="RNA_pol_sigma70_r4_t2"/>
</dbReference>
<comment type="caution">
    <text evidence="8">The sequence shown here is derived from an EMBL/GenBank/DDBJ whole genome shotgun (WGS) entry which is preliminary data.</text>
</comment>
<dbReference type="InterPro" id="IPR014284">
    <property type="entry name" value="RNA_pol_sigma-70_dom"/>
</dbReference>
<protein>
    <submittedName>
        <fullName evidence="8">Sigma-70 family RNA polymerase sigma factor</fullName>
    </submittedName>
</protein>
<feature type="domain" description="RNA polymerase sigma factor 70 region 4 type 2" evidence="7">
    <location>
        <begin position="116"/>
        <end position="168"/>
    </location>
</feature>
<evidence type="ECO:0000256" key="3">
    <source>
        <dbReference type="ARBA" id="ARBA00023082"/>
    </source>
</evidence>
<dbReference type="Proteomes" id="UP000561181">
    <property type="component" value="Unassembled WGS sequence"/>
</dbReference>
<comment type="similarity">
    <text evidence="1">Belongs to the sigma-70 factor family. ECF subfamily.</text>
</comment>
<name>A0A848QHZ1_9SPHN</name>
<keyword evidence="4" id="KW-0238">DNA-binding</keyword>
<dbReference type="RefSeq" id="WP_170012751.1">
    <property type="nucleotide sequence ID" value="NZ_JABCRE010000003.1"/>
</dbReference>
<dbReference type="AlphaFoldDB" id="A0A848QHZ1"/>
<dbReference type="NCBIfam" id="TIGR02937">
    <property type="entry name" value="sigma70-ECF"/>
    <property type="match status" value="1"/>
</dbReference>
<evidence type="ECO:0000256" key="5">
    <source>
        <dbReference type="ARBA" id="ARBA00023163"/>
    </source>
</evidence>
<evidence type="ECO:0000313" key="9">
    <source>
        <dbReference type="Proteomes" id="UP000561181"/>
    </source>
</evidence>
<evidence type="ECO:0000259" key="6">
    <source>
        <dbReference type="Pfam" id="PF04542"/>
    </source>
</evidence>
<proteinExistence type="inferred from homology"/>
<dbReference type="EMBL" id="JABCRE010000003">
    <property type="protein sequence ID" value="NMW32272.1"/>
    <property type="molecule type" value="Genomic_DNA"/>
</dbReference>
<dbReference type="SUPFAM" id="SSF88659">
    <property type="entry name" value="Sigma3 and sigma4 domains of RNA polymerase sigma factors"/>
    <property type="match status" value="1"/>
</dbReference>
<dbReference type="PANTHER" id="PTHR43133:SF58">
    <property type="entry name" value="ECF RNA POLYMERASE SIGMA FACTOR SIGD"/>
    <property type="match status" value="1"/>
</dbReference>
<dbReference type="Pfam" id="PF08281">
    <property type="entry name" value="Sigma70_r4_2"/>
    <property type="match status" value="1"/>
</dbReference>
<evidence type="ECO:0000256" key="1">
    <source>
        <dbReference type="ARBA" id="ARBA00010641"/>
    </source>
</evidence>
<evidence type="ECO:0000256" key="4">
    <source>
        <dbReference type="ARBA" id="ARBA00023125"/>
    </source>
</evidence>